<proteinExistence type="predicted"/>
<evidence type="ECO:0000313" key="1">
    <source>
        <dbReference type="EMBL" id="SEA23464.1"/>
    </source>
</evidence>
<dbReference type="InterPro" id="IPR029063">
    <property type="entry name" value="SAM-dependent_MTases_sf"/>
</dbReference>
<reference evidence="1 2" key="1">
    <citation type="submission" date="2016-10" db="EMBL/GenBank/DDBJ databases">
        <authorList>
            <person name="de Groot N.N."/>
        </authorList>
    </citation>
    <scope>NUCLEOTIDE SEQUENCE [LARGE SCALE GENOMIC DNA]</scope>
    <source>
        <strain evidence="1 2">DSM 2872</strain>
    </source>
</reference>
<gene>
    <name evidence="1" type="ORF">SAMN05660648_02448</name>
</gene>
<dbReference type="OrthoDB" id="9792690at2"/>
<dbReference type="AlphaFoldDB" id="A0A1H3ZJN0"/>
<protein>
    <submittedName>
        <fullName evidence="1">Predicted RNA methylase</fullName>
    </submittedName>
</protein>
<dbReference type="Gene3D" id="3.40.50.150">
    <property type="entry name" value="Vaccinia Virus protein VP39"/>
    <property type="match status" value="1"/>
</dbReference>
<dbReference type="EMBL" id="FNQG01000011">
    <property type="protein sequence ID" value="SEA23464.1"/>
    <property type="molecule type" value="Genomic_DNA"/>
</dbReference>
<dbReference type="Pfam" id="PF13489">
    <property type="entry name" value="Methyltransf_23"/>
    <property type="match status" value="1"/>
</dbReference>
<keyword evidence="1" id="KW-0489">Methyltransferase</keyword>
<dbReference type="Proteomes" id="UP000183469">
    <property type="component" value="Unassembled WGS sequence"/>
</dbReference>
<name>A0A1H3ZJN0_SELRU</name>
<sequence length="351" mass="40352">MKYGKTYSDIARFKKSFISDNKKLVEENNRISDIYRKQPHREECKVCSSGNYSSGEYFCLNKIKYYVCPDCGHINGEFLETEDFTNSVYVDGDFGNFYKEDQVELYKERMHAIYTPKAKFMTSTLENICGEDWRGFAYLDVGAGSGYYVAALLELGLEARGIEISPQQVSFGNAMHKKLLSTAGGGKCFCLGEDEVVARIRKAKEAVISFFGVWEHVINLHVILDAINENDNVRYVFFSVPVFCFSIFLAAVNEDVFCRSLGGSHTHIFTEKSLKYIYDKYKWEIVDQWNFGADIPDLYRILKVKLEQQNNNFLSRIIDEKIFPLIDKMQLCIDEAGMCSEVHVIIKKLNK</sequence>
<dbReference type="GO" id="GO:0032259">
    <property type="term" value="P:methylation"/>
    <property type="evidence" value="ECO:0007669"/>
    <property type="project" value="UniProtKB-KW"/>
</dbReference>
<dbReference type="GO" id="GO:0008168">
    <property type="term" value="F:methyltransferase activity"/>
    <property type="evidence" value="ECO:0007669"/>
    <property type="project" value="UniProtKB-KW"/>
</dbReference>
<keyword evidence="1" id="KW-0808">Transferase</keyword>
<dbReference type="RefSeq" id="WP_143035206.1">
    <property type="nucleotide sequence ID" value="NZ_FNQG01000011.1"/>
</dbReference>
<dbReference type="SUPFAM" id="SSF53335">
    <property type="entry name" value="S-adenosyl-L-methionine-dependent methyltransferases"/>
    <property type="match status" value="1"/>
</dbReference>
<accession>A0A1H3ZJN0</accession>
<organism evidence="1 2">
    <name type="scientific">Selenomonas ruminantium</name>
    <dbReference type="NCBI Taxonomy" id="971"/>
    <lineage>
        <taxon>Bacteria</taxon>
        <taxon>Bacillati</taxon>
        <taxon>Bacillota</taxon>
        <taxon>Negativicutes</taxon>
        <taxon>Selenomonadales</taxon>
        <taxon>Selenomonadaceae</taxon>
        <taxon>Selenomonas</taxon>
    </lineage>
</organism>
<evidence type="ECO:0000313" key="2">
    <source>
        <dbReference type="Proteomes" id="UP000183469"/>
    </source>
</evidence>